<evidence type="ECO:0000313" key="3">
    <source>
        <dbReference type="Proteomes" id="UP000604825"/>
    </source>
</evidence>
<reference evidence="2" key="1">
    <citation type="submission" date="2020-10" db="EMBL/GenBank/DDBJ databases">
        <authorList>
            <person name="Han B."/>
            <person name="Lu T."/>
            <person name="Zhao Q."/>
            <person name="Huang X."/>
            <person name="Zhao Y."/>
        </authorList>
    </citation>
    <scope>NUCLEOTIDE SEQUENCE</scope>
</reference>
<dbReference type="EMBL" id="CAJGYO010000005">
    <property type="protein sequence ID" value="CAD6232508.1"/>
    <property type="molecule type" value="Genomic_DNA"/>
</dbReference>
<dbReference type="OrthoDB" id="695615at2759"/>
<keyword evidence="3" id="KW-1185">Reference proteome</keyword>
<gene>
    <name evidence="2" type="ORF">NCGR_LOCUS22190</name>
</gene>
<feature type="region of interest" description="Disordered" evidence="1">
    <location>
        <begin position="15"/>
        <end position="126"/>
    </location>
</feature>
<proteinExistence type="predicted"/>
<dbReference type="Proteomes" id="UP000604825">
    <property type="component" value="Unassembled WGS sequence"/>
</dbReference>
<name>A0A811P5J3_9POAL</name>
<comment type="caution">
    <text evidence="2">The sequence shown here is derived from an EMBL/GenBank/DDBJ whole genome shotgun (WGS) entry which is preliminary data.</text>
</comment>
<protein>
    <submittedName>
        <fullName evidence="2">Uncharacterized protein</fullName>
    </submittedName>
</protein>
<accession>A0A811P5J3</accession>
<dbReference type="AlphaFoldDB" id="A0A811P5J3"/>
<feature type="compositionally biased region" description="Low complexity" evidence="1">
    <location>
        <begin position="73"/>
        <end position="89"/>
    </location>
</feature>
<evidence type="ECO:0000313" key="2">
    <source>
        <dbReference type="EMBL" id="CAD6232508.1"/>
    </source>
</evidence>
<feature type="compositionally biased region" description="Basic residues" evidence="1">
    <location>
        <begin position="103"/>
        <end position="120"/>
    </location>
</feature>
<evidence type="ECO:0000256" key="1">
    <source>
        <dbReference type="SAM" id="MobiDB-lite"/>
    </source>
</evidence>
<sequence>MATHTGNIVDFVVLSTRSQAVPPPGKTPQAESSQPAHDKFRRPQCCEQLITILGRTPRDRGELVSAGGGGHQPDSTPSSGSPLTPPALSDEPVLPRSGAQPSKRVHREHSINSHHSKKSSKTPSIDDCLDDLSHIIREARSSKARQATDAEELSQVNQILKQDGYSESDVVFAQALNLCNNRLRRRAFLDLETKDGRLNWVNVSWDFVCSTKSQ</sequence>
<organism evidence="2 3">
    <name type="scientific">Miscanthus lutarioriparius</name>
    <dbReference type="NCBI Taxonomy" id="422564"/>
    <lineage>
        <taxon>Eukaryota</taxon>
        <taxon>Viridiplantae</taxon>
        <taxon>Streptophyta</taxon>
        <taxon>Embryophyta</taxon>
        <taxon>Tracheophyta</taxon>
        <taxon>Spermatophyta</taxon>
        <taxon>Magnoliopsida</taxon>
        <taxon>Liliopsida</taxon>
        <taxon>Poales</taxon>
        <taxon>Poaceae</taxon>
        <taxon>PACMAD clade</taxon>
        <taxon>Panicoideae</taxon>
        <taxon>Andropogonodae</taxon>
        <taxon>Andropogoneae</taxon>
        <taxon>Saccharinae</taxon>
        <taxon>Miscanthus</taxon>
    </lineage>
</organism>